<feature type="transmembrane region" description="Helical" evidence="16">
    <location>
        <begin position="239"/>
        <end position="258"/>
    </location>
</feature>
<evidence type="ECO:0000256" key="4">
    <source>
        <dbReference type="ARBA" id="ARBA00012943"/>
    </source>
</evidence>
<dbReference type="InterPro" id="IPR012136">
    <property type="entry name" value="NADH_DH_b"/>
</dbReference>
<dbReference type="InterPro" id="IPR029035">
    <property type="entry name" value="DHS-like_NAD/FAD-binding_dom"/>
</dbReference>
<accession>A0A4Z0ZRJ9</accession>
<dbReference type="EMBL" id="RQGH01000026">
    <property type="protein sequence ID" value="TGL65314.1"/>
    <property type="molecule type" value="Genomic_DNA"/>
</dbReference>
<name>A0A4Z0ZRJ9_9LEPT</name>
<comment type="catalytic activity">
    <reaction evidence="14 15">
        <text>NAD(+) + NADPH + H(+)(in) = NADH + NADP(+) + H(+)(out)</text>
        <dbReference type="Rhea" id="RHEA:47992"/>
        <dbReference type="ChEBI" id="CHEBI:15378"/>
        <dbReference type="ChEBI" id="CHEBI:57540"/>
        <dbReference type="ChEBI" id="CHEBI:57783"/>
        <dbReference type="ChEBI" id="CHEBI:57945"/>
        <dbReference type="ChEBI" id="CHEBI:58349"/>
        <dbReference type="EC" id="7.1.1.1"/>
    </reaction>
</comment>
<feature type="transmembrane region" description="Helical" evidence="16">
    <location>
        <begin position="6"/>
        <end position="22"/>
    </location>
</feature>
<protein>
    <recommendedName>
        <fullName evidence="5 15">NAD(P) transhydrogenase subunit beta</fullName>
        <ecNumber evidence="4 15">7.1.1.1</ecNumber>
    </recommendedName>
    <alternativeName>
        <fullName evidence="15">Nicotinamide nucleotide transhydrogenase subunit beta</fullName>
    </alternativeName>
</protein>
<dbReference type="GO" id="GO:0008750">
    <property type="term" value="F:proton-translocating NAD(P)+ transhydrogenase activity"/>
    <property type="evidence" value="ECO:0007669"/>
    <property type="project" value="UniProtKB-EC"/>
</dbReference>
<evidence type="ECO:0000256" key="1">
    <source>
        <dbReference type="ARBA" id="ARBA00003943"/>
    </source>
</evidence>
<feature type="transmembrane region" description="Helical" evidence="16">
    <location>
        <begin position="163"/>
        <end position="181"/>
    </location>
</feature>
<keyword evidence="12 15" id="KW-0520">NAD</keyword>
<evidence type="ECO:0000256" key="3">
    <source>
        <dbReference type="ARBA" id="ARBA00007919"/>
    </source>
</evidence>
<dbReference type="GO" id="GO:0005886">
    <property type="term" value="C:plasma membrane"/>
    <property type="evidence" value="ECO:0007669"/>
    <property type="project" value="UniProtKB-SubCell"/>
</dbReference>
<dbReference type="SUPFAM" id="SSF52467">
    <property type="entry name" value="DHS-like NAD/FAD-binding domain"/>
    <property type="match status" value="1"/>
</dbReference>
<dbReference type="EC" id="7.1.1.1" evidence="4 15"/>
<evidence type="ECO:0000256" key="2">
    <source>
        <dbReference type="ARBA" id="ARBA00004429"/>
    </source>
</evidence>
<organism evidence="18 19">
    <name type="scientific">Leptospira jelokensis</name>
    <dbReference type="NCBI Taxonomy" id="2484931"/>
    <lineage>
        <taxon>Bacteria</taxon>
        <taxon>Pseudomonadati</taxon>
        <taxon>Spirochaetota</taxon>
        <taxon>Spirochaetia</taxon>
        <taxon>Leptospirales</taxon>
        <taxon>Leptospiraceae</taxon>
        <taxon>Leptospira</taxon>
    </lineage>
</organism>
<evidence type="ECO:0000259" key="17">
    <source>
        <dbReference type="Pfam" id="PF02233"/>
    </source>
</evidence>
<dbReference type="Gene3D" id="3.40.50.1220">
    <property type="entry name" value="TPP-binding domain"/>
    <property type="match status" value="1"/>
</dbReference>
<dbReference type="Pfam" id="PF02233">
    <property type="entry name" value="PNTB"/>
    <property type="match status" value="1"/>
</dbReference>
<comment type="caution">
    <text evidence="18">The sequence shown here is derived from an EMBL/GenBank/DDBJ whole genome shotgun (WGS) entry which is preliminary data.</text>
</comment>
<proteinExistence type="inferred from homology"/>
<feature type="transmembrane region" description="Helical" evidence="16">
    <location>
        <begin position="123"/>
        <end position="143"/>
    </location>
</feature>
<comment type="subcellular location">
    <subcellularLocation>
        <location evidence="2">Cell inner membrane</location>
        <topology evidence="2">Multi-pass membrane protein</topology>
    </subcellularLocation>
</comment>
<dbReference type="PANTHER" id="PTHR44758">
    <property type="entry name" value="NAD(P) TRANSHYDROGENASE SUBUNIT BETA"/>
    <property type="match status" value="1"/>
</dbReference>
<dbReference type="GO" id="GO:0050661">
    <property type="term" value="F:NADP binding"/>
    <property type="evidence" value="ECO:0007669"/>
    <property type="project" value="InterPro"/>
</dbReference>
<feature type="transmembrane region" description="Helical" evidence="16">
    <location>
        <begin position="89"/>
        <end position="111"/>
    </location>
</feature>
<comment type="function">
    <text evidence="1 15">The transhydrogenation between NADH and NADP is coupled to respiration and ATP hydrolysis and functions as a proton pump across the membrane.</text>
</comment>
<evidence type="ECO:0000256" key="12">
    <source>
        <dbReference type="ARBA" id="ARBA00023027"/>
    </source>
</evidence>
<evidence type="ECO:0000256" key="5">
    <source>
        <dbReference type="ARBA" id="ARBA00014581"/>
    </source>
</evidence>
<evidence type="ECO:0000256" key="9">
    <source>
        <dbReference type="ARBA" id="ARBA00022857"/>
    </source>
</evidence>
<evidence type="ECO:0000256" key="6">
    <source>
        <dbReference type="ARBA" id="ARBA00022475"/>
    </source>
</evidence>
<evidence type="ECO:0000256" key="14">
    <source>
        <dbReference type="ARBA" id="ARBA00048202"/>
    </source>
</evidence>
<evidence type="ECO:0000256" key="13">
    <source>
        <dbReference type="ARBA" id="ARBA00023136"/>
    </source>
</evidence>
<evidence type="ECO:0000313" key="18">
    <source>
        <dbReference type="EMBL" id="TGL65314.1"/>
    </source>
</evidence>
<dbReference type="PANTHER" id="PTHR44758:SF1">
    <property type="entry name" value="NAD(P) TRANSHYDROGENASE SUBUNIT BETA"/>
    <property type="match status" value="1"/>
</dbReference>
<gene>
    <name evidence="18" type="ORF">EHQ62_12105</name>
</gene>
<sequence>MELVSILNLAYLVASILFIVGIKQLAHPKTATRGNFLGALGMLIAVVATLFDREILSYEWIAVGVLIGSVIGIILAIKIQMTAMPQLVAVLNGFGGIASVFVAGAALQLSIPKYQFAVNYQEVVSIVFSAIVGGITFSGSFIAFGKLQGFITEKAVRYPGDQLVKILVGLTAVGLGVYGCMVPTDESIYWILSGVSLLLGIFLVIPIGGADMPVVISLLNSYSGIAASATGFVLNNNVLIISGSLVGASGIILTQIMCKAMNRSLTNVLFGGFGAVATEMKDDGDFYSGKVKSTSAEEVAMLLDVARSVVIVPGYGMAVAQAQHTVRDLYQLLTARGIDVTFAIHPVAGRMPGHMNVLLAEADIPYDRLKEMDEINSTFENVDVVIVNGANDVTNPLAKTDPKSPIAGMPILDVGNAKTVVVIKRSLSAGFAGVPNPLFIADNCLMLFGDGKKATQEMIAALKES</sequence>
<dbReference type="InterPro" id="IPR034300">
    <property type="entry name" value="PNTB-like"/>
</dbReference>
<evidence type="ECO:0000256" key="11">
    <source>
        <dbReference type="ARBA" id="ARBA00022989"/>
    </source>
</evidence>
<keyword evidence="10 15" id="KW-1278">Translocase</keyword>
<evidence type="ECO:0000256" key="16">
    <source>
        <dbReference type="SAM" id="Phobius"/>
    </source>
</evidence>
<dbReference type="AlphaFoldDB" id="A0A4Z0ZRJ9"/>
<feature type="transmembrane region" description="Helical" evidence="16">
    <location>
        <begin position="57"/>
        <end position="77"/>
    </location>
</feature>
<dbReference type="OrthoDB" id="9763786at2"/>
<evidence type="ECO:0000256" key="8">
    <source>
        <dbReference type="ARBA" id="ARBA00022692"/>
    </source>
</evidence>
<keyword evidence="13 15" id="KW-0472">Membrane</keyword>
<dbReference type="Proteomes" id="UP000297567">
    <property type="component" value="Unassembled WGS sequence"/>
</dbReference>
<comment type="similarity">
    <text evidence="3 15">Belongs to the PNT beta subunit family.</text>
</comment>
<keyword evidence="6 15" id="KW-1003">Cell membrane</keyword>
<evidence type="ECO:0000256" key="15">
    <source>
        <dbReference type="PIRNR" id="PIRNR000204"/>
    </source>
</evidence>
<evidence type="ECO:0000256" key="7">
    <source>
        <dbReference type="ARBA" id="ARBA00022519"/>
    </source>
</evidence>
<feature type="transmembrane region" description="Helical" evidence="16">
    <location>
        <begin position="34"/>
        <end position="51"/>
    </location>
</feature>
<dbReference type="RefSeq" id="WP_135643125.1">
    <property type="nucleotide sequence ID" value="NZ_RQGH01000026.1"/>
</dbReference>
<evidence type="ECO:0000256" key="10">
    <source>
        <dbReference type="ARBA" id="ARBA00022967"/>
    </source>
</evidence>
<keyword evidence="19" id="KW-1185">Reference proteome</keyword>
<evidence type="ECO:0000313" key="19">
    <source>
        <dbReference type="Proteomes" id="UP000297567"/>
    </source>
</evidence>
<feature type="domain" description="NADP transhydrogenase beta-like" evidence="17">
    <location>
        <begin position="8"/>
        <end position="460"/>
    </location>
</feature>
<keyword evidence="9 15" id="KW-0521">NADP</keyword>
<reference evidence="18" key="1">
    <citation type="journal article" date="2019" name="PLoS Negl. Trop. Dis.">
        <title>Revisiting the worldwide diversity of Leptospira species in the environment.</title>
        <authorList>
            <person name="Vincent A.T."/>
            <person name="Schiettekatte O."/>
            <person name="Bourhy P."/>
            <person name="Veyrier F.J."/>
            <person name="Picardeau M."/>
        </authorList>
    </citation>
    <scope>NUCLEOTIDE SEQUENCE [LARGE SCALE GENOMIC DNA]</scope>
    <source>
        <strain evidence="18">201702451</strain>
    </source>
</reference>
<dbReference type="PIRSF" id="PIRSF000204">
    <property type="entry name" value="PNTB"/>
    <property type="match status" value="1"/>
</dbReference>
<keyword evidence="11 16" id="KW-1133">Transmembrane helix</keyword>
<keyword evidence="8 16" id="KW-0812">Transmembrane</keyword>
<keyword evidence="7 15" id="KW-0997">Cell inner membrane</keyword>